<dbReference type="PANTHER" id="PTHR36307">
    <property type="entry name" value="FLAGELLA BASAL BODY P-RING FORMATION PROTEIN FLGA"/>
    <property type="match status" value="1"/>
</dbReference>
<keyword evidence="3" id="KW-1185">Reference proteome</keyword>
<dbReference type="RefSeq" id="WP_115550978.1">
    <property type="nucleotide sequence ID" value="NZ_CAONBV010000019.1"/>
</dbReference>
<evidence type="ECO:0000313" key="2">
    <source>
        <dbReference type="EMBL" id="RDU63647.1"/>
    </source>
</evidence>
<evidence type="ECO:0000313" key="3">
    <source>
        <dbReference type="Proteomes" id="UP000256650"/>
    </source>
</evidence>
<sequence>MRLIFGILFLIVSNALYALSYLVLEEEYQFKENSIYARDLFPDLQSNFLLFSIPKNSNSYQIKSSQMTEKFANEGISVGAKSPIITFKRAIRGEIEGIRKYILAEFLREYQPYKIQVNAVHLEQITPVDFKEDAILSIDFHSKLLKKREGSFDVVVQEKNGEQLRNRKVYFKYAIDATLQVVQTSETISGRQSIGYNNARLIRIPFERVSSILMKENEMGKVAVRSYTPKDVIVTQDRLILKRVVKKGDKIAVSVSEEGVLLEFVLEAQKDGAVGDTIKARALQGKKTYEVEIIEEGRGRLL</sequence>
<dbReference type="Gene3D" id="2.30.30.760">
    <property type="match status" value="1"/>
</dbReference>
<gene>
    <name evidence="2" type="primary">flgA</name>
    <name evidence="2" type="ORF">CQA43_02125</name>
</gene>
<proteinExistence type="predicted"/>
<dbReference type="GO" id="GO:0044780">
    <property type="term" value="P:bacterial-type flagellum assembly"/>
    <property type="evidence" value="ECO:0007669"/>
    <property type="project" value="InterPro"/>
</dbReference>
<dbReference type="AlphaFoldDB" id="A0A3D8IEL4"/>
<name>A0A3D8IEL4_9HELI</name>
<dbReference type="EMBL" id="NXLS01000002">
    <property type="protein sequence ID" value="RDU63647.1"/>
    <property type="molecule type" value="Genomic_DNA"/>
</dbReference>
<dbReference type="Pfam" id="PF13144">
    <property type="entry name" value="ChapFlgA"/>
    <property type="match status" value="1"/>
</dbReference>
<dbReference type="OrthoDB" id="5320794at2"/>
<protein>
    <submittedName>
        <fullName evidence="2">Flagella basal body P-ring formation protein FlgA</fullName>
    </submittedName>
</protein>
<dbReference type="GeneID" id="82535083"/>
<feature type="domain" description="Flagella basal body P-ring formation protein FlgA SAF" evidence="1">
    <location>
        <begin position="180"/>
        <end position="298"/>
    </location>
</feature>
<comment type="caution">
    <text evidence="2">The sequence shown here is derived from an EMBL/GenBank/DDBJ whole genome shotgun (WGS) entry which is preliminary data.</text>
</comment>
<reference evidence="2 3" key="1">
    <citation type="submission" date="2018-04" db="EMBL/GenBank/DDBJ databases">
        <title>Novel Campyloabacter and Helicobacter Species and Strains.</title>
        <authorList>
            <person name="Mannion A.J."/>
            <person name="Shen Z."/>
            <person name="Fox J.G."/>
        </authorList>
    </citation>
    <scope>NUCLEOTIDE SEQUENCE [LARGE SCALE GENOMIC DNA]</scope>
    <source>
        <strain evidence="2 3">MIT 99-5101</strain>
    </source>
</reference>
<dbReference type="NCBIfam" id="TIGR03170">
    <property type="entry name" value="flgA_cterm"/>
    <property type="match status" value="1"/>
</dbReference>
<evidence type="ECO:0000259" key="1">
    <source>
        <dbReference type="Pfam" id="PF13144"/>
    </source>
</evidence>
<keyword evidence="2" id="KW-0969">Cilium</keyword>
<organism evidence="2 3">
    <name type="scientific">Helicobacter ganmani</name>
    <dbReference type="NCBI Taxonomy" id="60246"/>
    <lineage>
        <taxon>Bacteria</taxon>
        <taxon>Pseudomonadati</taxon>
        <taxon>Campylobacterota</taxon>
        <taxon>Epsilonproteobacteria</taxon>
        <taxon>Campylobacterales</taxon>
        <taxon>Helicobacteraceae</taxon>
        <taxon>Helicobacter</taxon>
    </lineage>
</organism>
<dbReference type="InterPro" id="IPR039246">
    <property type="entry name" value="Flagellar_FlgA"/>
</dbReference>
<keyword evidence="2" id="KW-0966">Cell projection</keyword>
<dbReference type="PANTHER" id="PTHR36307:SF1">
    <property type="entry name" value="FLAGELLA BASAL BODY P-RING FORMATION PROTEIN FLGA"/>
    <property type="match status" value="1"/>
</dbReference>
<keyword evidence="2" id="KW-0282">Flagellum</keyword>
<dbReference type="Proteomes" id="UP000256650">
    <property type="component" value="Unassembled WGS sequence"/>
</dbReference>
<accession>A0A3D8IEL4</accession>
<dbReference type="InterPro" id="IPR017585">
    <property type="entry name" value="SAF_FlgA"/>
</dbReference>